<gene>
    <name evidence="3" type="ORF">MHIP_12860</name>
</gene>
<organism evidence="3 4">
    <name type="scientific">Mycolicibacterium hippocampi</name>
    <dbReference type="NCBI Taxonomy" id="659824"/>
    <lineage>
        <taxon>Bacteria</taxon>
        <taxon>Bacillati</taxon>
        <taxon>Actinomycetota</taxon>
        <taxon>Actinomycetes</taxon>
        <taxon>Mycobacteriales</taxon>
        <taxon>Mycobacteriaceae</taxon>
        <taxon>Mycolicibacterium</taxon>
    </lineage>
</organism>
<feature type="domain" description="MmyB-like transcription regulator ligand binding" evidence="2">
    <location>
        <begin position="1"/>
        <end position="43"/>
    </location>
</feature>
<name>A0A7I9ZIZ4_9MYCO</name>
<sequence length="68" mass="7122">MTHPMVGPIEMHCNLLVVPDRDQLMVLFTADPGSPSQQALSLLSVIGTQDMTPENGGPGASPLHSAGR</sequence>
<evidence type="ECO:0000313" key="3">
    <source>
        <dbReference type="EMBL" id="GFH00803.1"/>
    </source>
</evidence>
<dbReference type="AlphaFoldDB" id="A0A7I9ZIZ4"/>
<dbReference type="EMBL" id="BLLB01000002">
    <property type="protein sequence ID" value="GFH00803.1"/>
    <property type="molecule type" value="Genomic_DNA"/>
</dbReference>
<accession>A0A7I9ZIZ4</accession>
<dbReference type="Proteomes" id="UP000465304">
    <property type="component" value="Unassembled WGS sequence"/>
</dbReference>
<evidence type="ECO:0000256" key="1">
    <source>
        <dbReference type="SAM" id="MobiDB-lite"/>
    </source>
</evidence>
<dbReference type="InterPro" id="IPR041413">
    <property type="entry name" value="MLTR_LBD"/>
</dbReference>
<feature type="region of interest" description="Disordered" evidence="1">
    <location>
        <begin position="49"/>
        <end position="68"/>
    </location>
</feature>
<evidence type="ECO:0000313" key="4">
    <source>
        <dbReference type="Proteomes" id="UP000465304"/>
    </source>
</evidence>
<proteinExistence type="predicted"/>
<reference evidence="3 4" key="1">
    <citation type="journal article" date="2019" name="Emerg. Microbes Infect.">
        <title>Comprehensive subspecies identification of 175 nontuberculous mycobacteria species based on 7547 genomic profiles.</title>
        <authorList>
            <person name="Matsumoto Y."/>
            <person name="Kinjo T."/>
            <person name="Motooka D."/>
            <person name="Nabeya D."/>
            <person name="Jung N."/>
            <person name="Uechi K."/>
            <person name="Horii T."/>
            <person name="Iida T."/>
            <person name="Fujita J."/>
            <person name="Nakamura S."/>
        </authorList>
    </citation>
    <scope>NUCLEOTIDE SEQUENCE [LARGE SCALE GENOMIC DNA]</scope>
    <source>
        <strain evidence="3 4">JCM 30996</strain>
    </source>
</reference>
<evidence type="ECO:0000259" key="2">
    <source>
        <dbReference type="Pfam" id="PF17765"/>
    </source>
</evidence>
<dbReference type="Pfam" id="PF17765">
    <property type="entry name" value="MLTR_LBD"/>
    <property type="match status" value="1"/>
</dbReference>
<protein>
    <recommendedName>
        <fullName evidence="2">MmyB-like transcription regulator ligand binding domain-containing protein</fullName>
    </recommendedName>
</protein>
<keyword evidence="4" id="KW-1185">Reference proteome</keyword>
<comment type="caution">
    <text evidence="3">The sequence shown here is derived from an EMBL/GenBank/DDBJ whole genome shotgun (WGS) entry which is preliminary data.</text>
</comment>